<feature type="compositionally biased region" description="Low complexity" evidence="2">
    <location>
        <begin position="177"/>
        <end position="218"/>
    </location>
</feature>
<feature type="compositionally biased region" description="Low complexity" evidence="2">
    <location>
        <begin position="137"/>
        <end position="160"/>
    </location>
</feature>
<evidence type="ECO:0000313" key="4">
    <source>
        <dbReference type="Proteomes" id="UP000655550"/>
    </source>
</evidence>
<evidence type="ECO:0000256" key="2">
    <source>
        <dbReference type="SAM" id="MobiDB-lite"/>
    </source>
</evidence>
<feature type="coiled-coil region" evidence="1">
    <location>
        <begin position="23"/>
        <end position="94"/>
    </location>
</feature>
<accession>A0ABQ2AI01</accession>
<dbReference type="InterPro" id="IPR047725">
    <property type="entry name" value="AlgP_N"/>
</dbReference>
<dbReference type="EMBL" id="BMDE01000002">
    <property type="protein sequence ID" value="GGH90329.1"/>
    <property type="molecule type" value="Genomic_DNA"/>
</dbReference>
<proteinExistence type="predicted"/>
<protein>
    <recommendedName>
        <fullName evidence="5">Transcriptional regulator</fullName>
    </recommendedName>
</protein>
<evidence type="ECO:0000256" key="1">
    <source>
        <dbReference type="SAM" id="Coils"/>
    </source>
</evidence>
<keyword evidence="4" id="KW-1185">Reference proteome</keyword>
<name>A0ABQ2AI01_9PSED</name>
<reference evidence="4" key="1">
    <citation type="journal article" date="2019" name="Int. J. Syst. Evol. Microbiol.">
        <title>The Global Catalogue of Microorganisms (GCM) 10K type strain sequencing project: providing services to taxonomists for standard genome sequencing and annotation.</title>
        <authorList>
            <consortium name="The Broad Institute Genomics Platform"/>
            <consortium name="The Broad Institute Genome Sequencing Center for Infectious Disease"/>
            <person name="Wu L."/>
            <person name="Ma J."/>
        </authorList>
    </citation>
    <scope>NUCLEOTIDE SEQUENCE [LARGE SCALE GENOMIC DNA]</scope>
    <source>
        <strain evidence="4">CCM 8778</strain>
    </source>
</reference>
<keyword evidence="1" id="KW-0175">Coiled coil</keyword>
<evidence type="ECO:0000313" key="3">
    <source>
        <dbReference type="EMBL" id="GGH90329.1"/>
    </source>
</evidence>
<comment type="caution">
    <text evidence="3">The sequence shown here is derived from an EMBL/GenBank/DDBJ whole genome shotgun (WGS) entry which is preliminary data.</text>
</comment>
<dbReference type="Proteomes" id="UP000655550">
    <property type="component" value="Unassembled WGS sequence"/>
</dbReference>
<feature type="region of interest" description="Disordered" evidence="2">
    <location>
        <begin position="137"/>
        <end position="218"/>
    </location>
</feature>
<sequence length="218" mass="22767">MSSKKKPVTTPLHLLQQLSHSLLEHLQDACSAAQADAEKLLAKLEKQRGKAQDKLHDARGKLEAAAAAGKQKAQSKARAAIDELETLLESLQQRQADTRHYILQLKRDAEDSLKLAQGVGKVRDAAAKALGAREVAARQVSASAAKPAAKPKTARRPAASTSKTVSKNPAGQAAPRKPSTSKAVAAKPAAARKPATRQPAAKPVAVPASKAADAAQVS</sequence>
<dbReference type="RefSeq" id="WP_093984492.1">
    <property type="nucleotide sequence ID" value="NZ_BMDE01000002.1"/>
</dbReference>
<gene>
    <name evidence="3" type="ORF">GCM10007363_07570</name>
</gene>
<dbReference type="NCBIfam" id="NF038178">
    <property type="entry name" value="AlgP_Nterm"/>
    <property type="match status" value="1"/>
</dbReference>
<evidence type="ECO:0008006" key="5">
    <source>
        <dbReference type="Google" id="ProtNLM"/>
    </source>
</evidence>
<organism evidence="3 4">
    <name type="scientific">Pseudomonas fluvialis</name>
    <dbReference type="NCBI Taxonomy" id="1793966"/>
    <lineage>
        <taxon>Bacteria</taxon>
        <taxon>Pseudomonadati</taxon>
        <taxon>Pseudomonadota</taxon>
        <taxon>Gammaproteobacteria</taxon>
        <taxon>Pseudomonadales</taxon>
        <taxon>Pseudomonadaceae</taxon>
        <taxon>Pseudomonas</taxon>
    </lineage>
</organism>